<dbReference type="EMBL" id="JBJXBP010000003">
    <property type="protein sequence ID" value="KAL3838779.1"/>
    <property type="molecule type" value="Genomic_DNA"/>
</dbReference>
<protein>
    <submittedName>
        <fullName evidence="2">Uncharacterized protein</fullName>
    </submittedName>
</protein>
<sequence>MSRTSTNMMIEQAKEELEILEFQHPNRFQYLKMELKTFISDFESQNYITPNSNCQSALTQESSSSRKKRKKSGSVNVVEGGGDIIGDGCIKRRCKTDTILDRAQKCLHKIQQFKTSL</sequence>
<keyword evidence="3" id="KW-1185">Reference proteome</keyword>
<name>A0ABD3TNX4_9LAMI</name>
<reference evidence="2 3" key="1">
    <citation type="submission" date="2024-12" db="EMBL/GenBank/DDBJ databases">
        <title>The unique morphological basis and parallel evolutionary history of personate flowers in Penstemon.</title>
        <authorList>
            <person name="Depatie T.H."/>
            <person name="Wessinger C.A."/>
        </authorList>
    </citation>
    <scope>NUCLEOTIDE SEQUENCE [LARGE SCALE GENOMIC DNA]</scope>
    <source>
        <strain evidence="2">WTNN_2</strain>
        <tissue evidence="2">Leaf</tissue>
    </source>
</reference>
<evidence type="ECO:0000313" key="2">
    <source>
        <dbReference type="EMBL" id="KAL3838779.1"/>
    </source>
</evidence>
<accession>A0ABD3TNX4</accession>
<dbReference type="AlphaFoldDB" id="A0ABD3TNX4"/>
<feature type="region of interest" description="Disordered" evidence="1">
    <location>
        <begin position="53"/>
        <end position="77"/>
    </location>
</feature>
<organism evidence="2 3">
    <name type="scientific">Penstemon smallii</name>
    <dbReference type="NCBI Taxonomy" id="265156"/>
    <lineage>
        <taxon>Eukaryota</taxon>
        <taxon>Viridiplantae</taxon>
        <taxon>Streptophyta</taxon>
        <taxon>Embryophyta</taxon>
        <taxon>Tracheophyta</taxon>
        <taxon>Spermatophyta</taxon>
        <taxon>Magnoliopsida</taxon>
        <taxon>eudicotyledons</taxon>
        <taxon>Gunneridae</taxon>
        <taxon>Pentapetalae</taxon>
        <taxon>asterids</taxon>
        <taxon>lamiids</taxon>
        <taxon>Lamiales</taxon>
        <taxon>Plantaginaceae</taxon>
        <taxon>Cheloneae</taxon>
        <taxon>Penstemon</taxon>
    </lineage>
</organism>
<evidence type="ECO:0000313" key="3">
    <source>
        <dbReference type="Proteomes" id="UP001634393"/>
    </source>
</evidence>
<evidence type="ECO:0000256" key="1">
    <source>
        <dbReference type="SAM" id="MobiDB-lite"/>
    </source>
</evidence>
<dbReference type="Proteomes" id="UP001634393">
    <property type="component" value="Unassembled WGS sequence"/>
</dbReference>
<comment type="caution">
    <text evidence="2">The sequence shown here is derived from an EMBL/GenBank/DDBJ whole genome shotgun (WGS) entry which is preliminary data.</text>
</comment>
<gene>
    <name evidence="2" type="ORF">ACJIZ3_023370</name>
</gene>
<proteinExistence type="predicted"/>